<dbReference type="PANTHER" id="PTHR47266">
    <property type="entry name" value="ENDONUCLEASE-RELATED"/>
    <property type="match status" value="1"/>
</dbReference>
<dbReference type="eggNOG" id="KOG0017">
    <property type="taxonomic scope" value="Eukaryota"/>
</dbReference>
<dbReference type="Proteomes" id="UP000189701">
    <property type="component" value="Unplaced"/>
</dbReference>
<keyword evidence="1" id="KW-1185">Reference proteome</keyword>
<dbReference type="RefSeq" id="XP_009768028.1">
    <property type="nucleotide sequence ID" value="XM_009769726.1"/>
</dbReference>
<evidence type="ECO:0000313" key="1">
    <source>
        <dbReference type="Proteomes" id="UP000189701"/>
    </source>
</evidence>
<reference evidence="2" key="2">
    <citation type="submission" date="2025-08" db="UniProtKB">
        <authorList>
            <consortium name="RefSeq"/>
        </authorList>
    </citation>
    <scope>IDENTIFICATION</scope>
    <source>
        <tissue evidence="2">Leaf</tissue>
    </source>
</reference>
<dbReference type="InterPro" id="IPR036397">
    <property type="entry name" value="RNaseH_sf"/>
</dbReference>
<proteinExistence type="predicted"/>
<organism evidence="1 2">
    <name type="scientific">Nicotiana sylvestris</name>
    <name type="common">Wood tobacco</name>
    <name type="synonym">South American tobacco</name>
    <dbReference type="NCBI Taxonomy" id="4096"/>
    <lineage>
        <taxon>Eukaryota</taxon>
        <taxon>Viridiplantae</taxon>
        <taxon>Streptophyta</taxon>
        <taxon>Embryophyta</taxon>
        <taxon>Tracheophyta</taxon>
        <taxon>Spermatophyta</taxon>
        <taxon>Magnoliopsida</taxon>
        <taxon>eudicotyledons</taxon>
        <taxon>Gunneridae</taxon>
        <taxon>Pentapetalae</taxon>
        <taxon>asterids</taxon>
        <taxon>lamiids</taxon>
        <taxon>Solanales</taxon>
        <taxon>Solanaceae</taxon>
        <taxon>Nicotianoideae</taxon>
        <taxon>Nicotianeae</taxon>
        <taxon>Nicotiana</taxon>
    </lineage>
</organism>
<name>A0A1U7VNR0_NICSY</name>
<dbReference type="Gene3D" id="3.30.420.10">
    <property type="entry name" value="Ribonuclease H-like superfamily/Ribonuclease H"/>
    <property type="match status" value="1"/>
</dbReference>
<dbReference type="GO" id="GO:0003676">
    <property type="term" value="F:nucleic acid binding"/>
    <property type="evidence" value="ECO:0007669"/>
    <property type="project" value="InterPro"/>
</dbReference>
<protein>
    <submittedName>
        <fullName evidence="2">Uncharacterized protein LOC104219093</fullName>
    </submittedName>
</protein>
<dbReference type="AlphaFoldDB" id="A0A1U7VNR0"/>
<reference evidence="1" key="1">
    <citation type="journal article" date="2013" name="Genome Biol.">
        <title>Reference genomes and transcriptomes of Nicotiana sylvestris and Nicotiana tomentosiformis.</title>
        <authorList>
            <person name="Sierro N."/>
            <person name="Battey J.N."/>
            <person name="Ouadi S."/>
            <person name="Bovet L."/>
            <person name="Goepfert S."/>
            <person name="Bakaher N."/>
            <person name="Peitsch M.C."/>
            <person name="Ivanov N.V."/>
        </authorList>
    </citation>
    <scope>NUCLEOTIDE SEQUENCE [LARGE SCALE GENOMIC DNA]</scope>
</reference>
<accession>A0A1U7VNR0</accession>
<gene>
    <name evidence="2" type="primary">LOC104219093</name>
</gene>
<sequence>MDCIKYVQKCQQCQIYADMIRVPPNKLTATSSPCRLGMDFIGPIEPADSNGHRFILVAIDYSTKWVEVASNKAVRRYRNTVHTSTGETLYLLVYGTEAIIPAEVESLP</sequence>
<dbReference type="InterPro" id="IPR052160">
    <property type="entry name" value="Gypsy_RT_Integrase-like"/>
</dbReference>
<evidence type="ECO:0000313" key="2">
    <source>
        <dbReference type="RefSeq" id="XP_009768028.1"/>
    </source>
</evidence>